<protein>
    <submittedName>
        <fullName evidence="5">FadR/GntR family transcriptional regulator</fullName>
    </submittedName>
</protein>
<accession>A0ABW8RKI5</accession>
<name>A0ABW8RKI5_9BACI</name>
<evidence type="ECO:0000256" key="3">
    <source>
        <dbReference type="ARBA" id="ARBA00023163"/>
    </source>
</evidence>
<evidence type="ECO:0000313" key="5">
    <source>
        <dbReference type="EMBL" id="MFK9093097.1"/>
    </source>
</evidence>
<dbReference type="SMART" id="SM00895">
    <property type="entry name" value="FCD"/>
    <property type="match status" value="1"/>
</dbReference>
<evidence type="ECO:0000259" key="4">
    <source>
        <dbReference type="PROSITE" id="PS50949"/>
    </source>
</evidence>
<organism evidence="5 6">
    <name type="scientific">Bacillus salipaludis</name>
    <dbReference type="NCBI Taxonomy" id="2547811"/>
    <lineage>
        <taxon>Bacteria</taxon>
        <taxon>Bacillati</taxon>
        <taxon>Bacillota</taxon>
        <taxon>Bacilli</taxon>
        <taxon>Bacillales</taxon>
        <taxon>Bacillaceae</taxon>
        <taxon>Bacillus</taxon>
    </lineage>
</organism>
<evidence type="ECO:0000256" key="2">
    <source>
        <dbReference type="ARBA" id="ARBA00023125"/>
    </source>
</evidence>
<dbReference type="InterPro" id="IPR036390">
    <property type="entry name" value="WH_DNA-bd_sf"/>
</dbReference>
<dbReference type="SUPFAM" id="SSF48008">
    <property type="entry name" value="GntR ligand-binding domain-like"/>
    <property type="match status" value="1"/>
</dbReference>
<dbReference type="PRINTS" id="PR00035">
    <property type="entry name" value="HTHGNTR"/>
</dbReference>
<dbReference type="Proteomes" id="UP001623041">
    <property type="component" value="Unassembled WGS sequence"/>
</dbReference>
<dbReference type="RefSeq" id="WP_406581646.1">
    <property type="nucleotide sequence ID" value="NZ_JBJHQH010000012.1"/>
</dbReference>
<proteinExistence type="predicted"/>
<keyword evidence="1" id="KW-0805">Transcription regulation</keyword>
<dbReference type="PROSITE" id="PS50949">
    <property type="entry name" value="HTH_GNTR"/>
    <property type="match status" value="1"/>
</dbReference>
<dbReference type="SUPFAM" id="SSF46785">
    <property type="entry name" value="Winged helix' DNA-binding domain"/>
    <property type="match status" value="1"/>
</dbReference>
<dbReference type="Pfam" id="PF00392">
    <property type="entry name" value="GntR"/>
    <property type="match status" value="1"/>
</dbReference>
<sequence length="234" mass="27011">MFENKITQIKKSTLSQNIVQQIMELIMDGTVSPGEKLPNERQLMELFGVGRSTLREATNALVAMGLIEVRVPEGTFVSESFSSFFTKHLKLMSKVSFNNIEELIEARIAYECDLVSLAALKRTPKDIKELDQVLTKMAQEQDNEQFLLFDLEFHNLIAKMARNSFMNEVLFILLDIIKEWMHRVIQNYPIKEIALDHHKKIAEAIKAKKADTAREMMYEHLHEVSKILLSNLDK</sequence>
<dbReference type="Pfam" id="PF07729">
    <property type="entry name" value="FCD"/>
    <property type="match status" value="1"/>
</dbReference>
<feature type="domain" description="HTH gntR-type" evidence="4">
    <location>
        <begin position="12"/>
        <end position="80"/>
    </location>
</feature>
<dbReference type="PANTHER" id="PTHR43537:SF5">
    <property type="entry name" value="UXU OPERON TRANSCRIPTIONAL REGULATOR"/>
    <property type="match status" value="1"/>
</dbReference>
<dbReference type="Gene3D" id="1.10.10.10">
    <property type="entry name" value="Winged helix-like DNA-binding domain superfamily/Winged helix DNA-binding domain"/>
    <property type="match status" value="1"/>
</dbReference>
<keyword evidence="3" id="KW-0804">Transcription</keyword>
<dbReference type="InterPro" id="IPR000524">
    <property type="entry name" value="Tscrpt_reg_HTH_GntR"/>
</dbReference>
<evidence type="ECO:0000313" key="6">
    <source>
        <dbReference type="Proteomes" id="UP001623041"/>
    </source>
</evidence>
<dbReference type="Gene3D" id="1.20.120.530">
    <property type="entry name" value="GntR ligand-binding domain-like"/>
    <property type="match status" value="1"/>
</dbReference>
<dbReference type="SMART" id="SM00345">
    <property type="entry name" value="HTH_GNTR"/>
    <property type="match status" value="1"/>
</dbReference>
<dbReference type="InterPro" id="IPR011711">
    <property type="entry name" value="GntR_C"/>
</dbReference>
<reference evidence="5 6" key="1">
    <citation type="submission" date="2024-11" db="EMBL/GenBank/DDBJ databases">
        <authorList>
            <person name="Lucas J.A."/>
        </authorList>
    </citation>
    <scope>NUCLEOTIDE SEQUENCE [LARGE SCALE GENOMIC DNA]</scope>
    <source>
        <strain evidence="5 6">Z 5.4</strain>
    </source>
</reference>
<gene>
    <name evidence="5" type="ORF">ACJEBI_16630</name>
</gene>
<keyword evidence="2" id="KW-0238">DNA-binding</keyword>
<dbReference type="InterPro" id="IPR036388">
    <property type="entry name" value="WH-like_DNA-bd_sf"/>
</dbReference>
<dbReference type="CDD" id="cd07377">
    <property type="entry name" value="WHTH_GntR"/>
    <property type="match status" value="1"/>
</dbReference>
<dbReference type="InterPro" id="IPR008920">
    <property type="entry name" value="TF_FadR/GntR_C"/>
</dbReference>
<comment type="caution">
    <text evidence="5">The sequence shown here is derived from an EMBL/GenBank/DDBJ whole genome shotgun (WGS) entry which is preliminary data.</text>
</comment>
<dbReference type="PANTHER" id="PTHR43537">
    <property type="entry name" value="TRANSCRIPTIONAL REGULATOR, GNTR FAMILY"/>
    <property type="match status" value="1"/>
</dbReference>
<dbReference type="EMBL" id="JBJHQH010000012">
    <property type="protein sequence ID" value="MFK9093097.1"/>
    <property type="molecule type" value="Genomic_DNA"/>
</dbReference>
<evidence type="ECO:0000256" key="1">
    <source>
        <dbReference type="ARBA" id="ARBA00023015"/>
    </source>
</evidence>
<keyword evidence="6" id="KW-1185">Reference proteome</keyword>